<evidence type="ECO:0000256" key="1">
    <source>
        <dbReference type="ARBA" id="ARBA00004377"/>
    </source>
</evidence>
<evidence type="ECO:0000256" key="3">
    <source>
        <dbReference type="ARBA" id="ARBA00022475"/>
    </source>
</evidence>
<feature type="transmembrane region" description="Helical" evidence="11">
    <location>
        <begin position="12"/>
        <end position="34"/>
    </location>
</feature>
<evidence type="ECO:0000313" key="14">
    <source>
        <dbReference type="Proteomes" id="UP001596292"/>
    </source>
</evidence>
<dbReference type="InterPro" id="IPR012902">
    <property type="entry name" value="N_methyl_site"/>
</dbReference>
<accession>A0ABW2BIP0</accession>
<dbReference type="InterPro" id="IPR045584">
    <property type="entry name" value="Pilin-like"/>
</dbReference>
<dbReference type="Gene3D" id="3.30.700.10">
    <property type="entry name" value="Glycoprotein, Type 4 Pilin"/>
    <property type="match status" value="1"/>
</dbReference>
<dbReference type="EMBL" id="JBHSWN010000001">
    <property type="protein sequence ID" value="MFC6790070.1"/>
    <property type="molecule type" value="Genomic_DNA"/>
</dbReference>
<evidence type="ECO:0000256" key="10">
    <source>
        <dbReference type="ARBA" id="ARBA00030775"/>
    </source>
</evidence>
<organism evidence="13 14">
    <name type="scientific">Methylobacterium komagatae</name>
    <dbReference type="NCBI Taxonomy" id="374425"/>
    <lineage>
        <taxon>Bacteria</taxon>
        <taxon>Pseudomonadati</taxon>
        <taxon>Pseudomonadota</taxon>
        <taxon>Alphaproteobacteria</taxon>
        <taxon>Hyphomicrobiales</taxon>
        <taxon>Methylobacteriaceae</taxon>
        <taxon>Methylobacterium</taxon>
    </lineage>
</organism>
<dbReference type="NCBIfam" id="TIGR02532">
    <property type="entry name" value="IV_pilin_GFxxxE"/>
    <property type="match status" value="1"/>
</dbReference>
<comment type="subcellular location">
    <subcellularLocation>
        <location evidence="1">Cell inner membrane</location>
        <topology evidence="1">Single-pass membrane protein</topology>
    </subcellularLocation>
</comment>
<evidence type="ECO:0000256" key="9">
    <source>
        <dbReference type="ARBA" id="ARBA00025772"/>
    </source>
</evidence>
<name>A0ABW2BIP0_9HYPH</name>
<keyword evidence="3" id="KW-1003">Cell membrane</keyword>
<comment type="caution">
    <text evidence="13">The sequence shown here is derived from an EMBL/GenBank/DDBJ whole genome shotgun (WGS) entry which is preliminary data.</text>
</comment>
<sequence length="153" mass="16147">MSPGPDHDRAAGFSLIEMLVVLAIVALAAGLGIPSIRNIVPSQRLTSTAERVASEIALLRTEAQRTGHVTRLVFDGETNRFVSSRPGAPALAMAGWSVQFEVGPARRVQPGELRFLPDGGCTGARITLSGRGGTRILTVSRATGFVRQAEAMP</sequence>
<dbReference type="RefSeq" id="WP_378969440.1">
    <property type="nucleotide sequence ID" value="NZ_JBHSWN010000001.1"/>
</dbReference>
<evidence type="ECO:0000256" key="7">
    <source>
        <dbReference type="ARBA" id="ARBA00022989"/>
    </source>
</evidence>
<dbReference type="Pfam" id="PF12019">
    <property type="entry name" value="GspH"/>
    <property type="match status" value="1"/>
</dbReference>
<dbReference type="Proteomes" id="UP001596292">
    <property type="component" value="Unassembled WGS sequence"/>
</dbReference>
<evidence type="ECO:0000259" key="12">
    <source>
        <dbReference type="Pfam" id="PF12019"/>
    </source>
</evidence>
<protein>
    <recommendedName>
        <fullName evidence="2">Type II secretion system protein H</fullName>
    </recommendedName>
    <alternativeName>
        <fullName evidence="10">General secretion pathway protein H</fullName>
    </alternativeName>
</protein>
<dbReference type="PROSITE" id="PS00409">
    <property type="entry name" value="PROKAR_NTER_METHYL"/>
    <property type="match status" value="1"/>
</dbReference>
<proteinExistence type="inferred from homology"/>
<dbReference type="SUPFAM" id="SSF54523">
    <property type="entry name" value="Pili subunits"/>
    <property type="match status" value="1"/>
</dbReference>
<feature type="domain" description="General secretion pathway GspH" evidence="12">
    <location>
        <begin position="48"/>
        <end position="142"/>
    </location>
</feature>
<evidence type="ECO:0000256" key="6">
    <source>
        <dbReference type="ARBA" id="ARBA00022692"/>
    </source>
</evidence>
<evidence type="ECO:0000313" key="13">
    <source>
        <dbReference type="EMBL" id="MFC6790070.1"/>
    </source>
</evidence>
<evidence type="ECO:0000256" key="11">
    <source>
        <dbReference type="SAM" id="Phobius"/>
    </source>
</evidence>
<keyword evidence="6 11" id="KW-0812">Transmembrane</keyword>
<gene>
    <name evidence="13" type="ORF">ACFQE0_10850</name>
</gene>
<evidence type="ECO:0000256" key="4">
    <source>
        <dbReference type="ARBA" id="ARBA00022481"/>
    </source>
</evidence>
<keyword evidence="7 11" id="KW-1133">Transmembrane helix</keyword>
<evidence type="ECO:0000256" key="5">
    <source>
        <dbReference type="ARBA" id="ARBA00022519"/>
    </source>
</evidence>
<comment type="similarity">
    <text evidence="9">Belongs to the GSP H family.</text>
</comment>
<evidence type="ECO:0000256" key="8">
    <source>
        <dbReference type="ARBA" id="ARBA00023136"/>
    </source>
</evidence>
<keyword evidence="8 11" id="KW-0472">Membrane</keyword>
<keyword evidence="5" id="KW-0997">Cell inner membrane</keyword>
<reference evidence="14" key="1">
    <citation type="journal article" date="2019" name="Int. J. Syst. Evol. Microbiol.">
        <title>The Global Catalogue of Microorganisms (GCM) 10K type strain sequencing project: providing services to taxonomists for standard genome sequencing and annotation.</title>
        <authorList>
            <consortium name="The Broad Institute Genomics Platform"/>
            <consortium name="The Broad Institute Genome Sequencing Center for Infectious Disease"/>
            <person name="Wu L."/>
            <person name="Ma J."/>
        </authorList>
    </citation>
    <scope>NUCLEOTIDE SEQUENCE [LARGE SCALE GENOMIC DNA]</scope>
    <source>
        <strain evidence="14">CCUG 48316</strain>
    </source>
</reference>
<evidence type="ECO:0000256" key="2">
    <source>
        <dbReference type="ARBA" id="ARBA00021549"/>
    </source>
</evidence>
<dbReference type="InterPro" id="IPR022346">
    <property type="entry name" value="T2SS_GspH"/>
</dbReference>
<dbReference type="Pfam" id="PF07963">
    <property type="entry name" value="N_methyl"/>
    <property type="match status" value="1"/>
</dbReference>
<keyword evidence="4" id="KW-0488">Methylation</keyword>
<keyword evidence="14" id="KW-1185">Reference proteome</keyword>